<organism evidence="1 2">
    <name type="scientific">Haemaphysalis longicornis</name>
    <name type="common">Bush tick</name>
    <dbReference type="NCBI Taxonomy" id="44386"/>
    <lineage>
        <taxon>Eukaryota</taxon>
        <taxon>Metazoa</taxon>
        <taxon>Ecdysozoa</taxon>
        <taxon>Arthropoda</taxon>
        <taxon>Chelicerata</taxon>
        <taxon>Arachnida</taxon>
        <taxon>Acari</taxon>
        <taxon>Parasitiformes</taxon>
        <taxon>Ixodida</taxon>
        <taxon>Ixodoidea</taxon>
        <taxon>Ixodidae</taxon>
        <taxon>Haemaphysalinae</taxon>
        <taxon>Haemaphysalis</taxon>
    </lineage>
</organism>
<sequence length="69" mass="7977">MNDGRFNPELDKPMAAQKVWQALEALTRHATPSKQRATNKLFINLDDPRITALRGYFNNHWERGTTPPE</sequence>
<evidence type="ECO:0000313" key="2">
    <source>
        <dbReference type="Proteomes" id="UP000821853"/>
    </source>
</evidence>
<evidence type="ECO:0000313" key="1">
    <source>
        <dbReference type="EMBL" id="KAH9383975.1"/>
    </source>
</evidence>
<gene>
    <name evidence="1" type="ORF">HPB48_025952</name>
</gene>
<comment type="caution">
    <text evidence="1">The sequence shown here is derived from an EMBL/GenBank/DDBJ whole genome shotgun (WGS) entry which is preliminary data.</text>
</comment>
<dbReference type="Proteomes" id="UP000821853">
    <property type="component" value="Unassembled WGS sequence"/>
</dbReference>
<reference evidence="1 2" key="1">
    <citation type="journal article" date="2020" name="Cell">
        <title>Large-Scale Comparative Analyses of Tick Genomes Elucidate Their Genetic Diversity and Vector Capacities.</title>
        <authorList>
            <consortium name="Tick Genome and Microbiome Consortium (TIGMIC)"/>
            <person name="Jia N."/>
            <person name="Wang J."/>
            <person name="Shi W."/>
            <person name="Du L."/>
            <person name="Sun Y."/>
            <person name="Zhan W."/>
            <person name="Jiang J.F."/>
            <person name="Wang Q."/>
            <person name="Zhang B."/>
            <person name="Ji P."/>
            <person name="Bell-Sakyi L."/>
            <person name="Cui X.M."/>
            <person name="Yuan T.T."/>
            <person name="Jiang B.G."/>
            <person name="Yang W.F."/>
            <person name="Lam T.T."/>
            <person name="Chang Q.C."/>
            <person name="Ding S.J."/>
            <person name="Wang X.J."/>
            <person name="Zhu J.G."/>
            <person name="Ruan X.D."/>
            <person name="Zhao L."/>
            <person name="Wei J.T."/>
            <person name="Ye R.Z."/>
            <person name="Que T.C."/>
            <person name="Du C.H."/>
            <person name="Zhou Y.H."/>
            <person name="Cheng J.X."/>
            <person name="Dai P.F."/>
            <person name="Guo W.B."/>
            <person name="Han X.H."/>
            <person name="Huang E.J."/>
            <person name="Li L.F."/>
            <person name="Wei W."/>
            <person name="Gao Y.C."/>
            <person name="Liu J.Z."/>
            <person name="Shao H.Z."/>
            <person name="Wang X."/>
            <person name="Wang C.C."/>
            <person name="Yang T.C."/>
            <person name="Huo Q.B."/>
            <person name="Li W."/>
            <person name="Chen H.Y."/>
            <person name="Chen S.E."/>
            <person name="Zhou L.G."/>
            <person name="Ni X.B."/>
            <person name="Tian J.H."/>
            <person name="Sheng Y."/>
            <person name="Liu T."/>
            <person name="Pan Y.S."/>
            <person name="Xia L.Y."/>
            <person name="Li J."/>
            <person name="Zhao F."/>
            <person name="Cao W.C."/>
        </authorList>
    </citation>
    <scope>NUCLEOTIDE SEQUENCE [LARGE SCALE GENOMIC DNA]</scope>
    <source>
        <strain evidence="1">HaeL-2018</strain>
    </source>
</reference>
<accession>A0A9J6GZU9</accession>
<dbReference type="AlphaFoldDB" id="A0A9J6GZU9"/>
<dbReference type="EMBL" id="JABSTR010001344">
    <property type="protein sequence ID" value="KAH9383975.1"/>
    <property type="molecule type" value="Genomic_DNA"/>
</dbReference>
<dbReference type="VEuPathDB" id="VectorBase:HLOH_065122"/>
<proteinExistence type="predicted"/>
<name>A0A9J6GZU9_HAELO</name>
<keyword evidence="2" id="KW-1185">Reference proteome</keyword>
<protein>
    <submittedName>
        <fullName evidence="1">Uncharacterized protein</fullName>
    </submittedName>
</protein>